<evidence type="ECO:0000313" key="3">
    <source>
        <dbReference type="EMBL" id="TBT96246.1"/>
    </source>
</evidence>
<evidence type="ECO:0000256" key="2">
    <source>
        <dbReference type="SAM" id="Phobius"/>
    </source>
</evidence>
<protein>
    <submittedName>
        <fullName evidence="3">Uncharacterized protein</fullName>
    </submittedName>
</protein>
<accession>A0A4Q9KNR7</accession>
<feature type="region of interest" description="Disordered" evidence="1">
    <location>
        <begin position="77"/>
        <end position="101"/>
    </location>
</feature>
<keyword evidence="2" id="KW-1133">Transmembrane helix</keyword>
<feature type="transmembrane region" description="Helical" evidence="2">
    <location>
        <begin position="21"/>
        <end position="40"/>
    </location>
</feature>
<dbReference type="EMBL" id="SDMR01000001">
    <property type="protein sequence ID" value="TBT96246.1"/>
    <property type="molecule type" value="Genomic_DNA"/>
</dbReference>
<dbReference type="AlphaFoldDB" id="A0A4Q9KNR7"/>
<name>A0A4Q9KNR7_PROTD</name>
<dbReference type="OrthoDB" id="3242865at2"/>
<keyword evidence="2" id="KW-0812">Transmembrane</keyword>
<dbReference type="InterPro" id="IPR038765">
    <property type="entry name" value="Papain-like_cys_pep_sf"/>
</dbReference>
<sequence>MRHPPYEQEHIMKEHFGRAHLAGLIAAPLIIGATVLMGAIPVQAETITAVAGPKPIESSAEGQRELASLIKKAKGSSIAPDKDATKATSSKGSTVQSTVLSGSFPTRRGTFLVEMPTTNNATYWYQPYTGHAAMVYSQYSIVESLREGVRWTQARLWAARTWDVFGGTVIGTSVAQDSAAGDYAARQAGAFANYSSAGIGKPYNSNFYDVDTRSKFYCSQLVWAAFKDTASINLDTSAFLWAIHPYELIGGANPKIRTIYHAY</sequence>
<reference evidence="3 4" key="1">
    <citation type="submission" date="2019-01" db="EMBL/GenBank/DDBJ databases">
        <title>Lactibacter flavus gen. nov., sp. nov., a novel bacterium of the family Propionibacteriaceae isolated from raw milk and dairy products.</title>
        <authorList>
            <person name="Huptas C."/>
            <person name="Wenning M."/>
            <person name="Breitenwieser F."/>
            <person name="Doll E."/>
            <person name="Von Neubeck M."/>
            <person name="Busse H.-J."/>
            <person name="Scherer S."/>
        </authorList>
    </citation>
    <scope>NUCLEOTIDE SEQUENCE [LARGE SCALE GENOMIC DNA]</scope>
    <source>
        <strain evidence="3 4">DSM 22130</strain>
    </source>
</reference>
<gene>
    <name evidence="3" type="ORF">ET996_00825</name>
</gene>
<dbReference type="Proteomes" id="UP000291933">
    <property type="component" value="Unassembled WGS sequence"/>
</dbReference>
<dbReference type="SUPFAM" id="SSF54001">
    <property type="entry name" value="Cysteine proteinases"/>
    <property type="match status" value="1"/>
</dbReference>
<dbReference type="InterPro" id="IPR024453">
    <property type="entry name" value="Peptidase_C92"/>
</dbReference>
<keyword evidence="2" id="KW-0472">Membrane</keyword>
<dbReference type="Pfam" id="PF05708">
    <property type="entry name" value="Peptidase_C92"/>
    <property type="match status" value="1"/>
</dbReference>
<feature type="compositionally biased region" description="Polar residues" evidence="1">
    <location>
        <begin position="86"/>
        <end position="101"/>
    </location>
</feature>
<comment type="caution">
    <text evidence="3">The sequence shown here is derived from an EMBL/GenBank/DDBJ whole genome shotgun (WGS) entry which is preliminary data.</text>
</comment>
<evidence type="ECO:0000256" key="1">
    <source>
        <dbReference type="SAM" id="MobiDB-lite"/>
    </source>
</evidence>
<proteinExistence type="predicted"/>
<dbReference type="Gene3D" id="3.90.1720.10">
    <property type="entry name" value="endopeptidase domain like (from Nostoc punctiforme)"/>
    <property type="match status" value="1"/>
</dbReference>
<organism evidence="3 4">
    <name type="scientific">Propioniciclava tarda</name>
    <dbReference type="NCBI Taxonomy" id="433330"/>
    <lineage>
        <taxon>Bacteria</taxon>
        <taxon>Bacillati</taxon>
        <taxon>Actinomycetota</taxon>
        <taxon>Actinomycetes</taxon>
        <taxon>Propionibacteriales</taxon>
        <taxon>Propionibacteriaceae</taxon>
        <taxon>Propioniciclava</taxon>
    </lineage>
</organism>
<evidence type="ECO:0000313" key="4">
    <source>
        <dbReference type="Proteomes" id="UP000291933"/>
    </source>
</evidence>
<keyword evidence="4" id="KW-1185">Reference proteome</keyword>